<reference evidence="3" key="1">
    <citation type="journal article" date="2019" name="Int. J. Syst. Evol. Microbiol.">
        <title>The Global Catalogue of Microorganisms (GCM) 10K type strain sequencing project: providing services to taxonomists for standard genome sequencing and annotation.</title>
        <authorList>
            <consortium name="The Broad Institute Genomics Platform"/>
            <consortium name="The Broad Institute Genome Sequencing Center for Infectious Disease"/>
            <person name="Wu L."/>
            <person name="Ma J."/>
        </authorList>
    </citation>
    <scope>NUCLEOTIDE SEQUENCE [LARGE SCALE GENOMIC DNA]</scope>
    <source>
        <strain evidence="3">IBRC-M 10987</strain>
    </source>
</reference>
<organism evidence="2 3">
    <name type="scientific">Paenibacillus xanthanilyticus</name>
    <dbReference type="NCBI Taxonomy" id="1783531"/>
    <lineage>
        <taxon>Bacteria</taxon>
        <taxon>Bacillati</taxon>
        <taxon>Bacillota</taxon>
        <taxon>Bacilli</taxon>
        <taxon>Bacillales</taxon>
        <taxon>Paenibacillaceae</taxon>
        <taxon>Paenibacillus</taxon>
    </lineage>
</organism>
<dbReference type="EC" id="2.3.-.-" evidence="2"/>
<dbReference type="GO" id="GO:0016746">
    <property type="term" value="F:acyltransferase activity"/>
    <property type="evidence" value="ECO:0007669"/>
    <property type="project" value="UniProtKB-KW"/>
</dbReference>
<keyword evidence="2" id="KW-0012">Acyltransferase</keyword>
<dbReference type="InterPro" id="IPR016181">
    <property type="entry name" value="Acyl_CoA_acyltransferase"/>
</dbReference>
<sequence>METKKGAEIHIRRLGPEDVNRVHAFMTDVVSRLPSPDLFAMGDEVYLHEHMEELGEIYGAFNQEALVAVTVLAYPGHDEGNLAREFGVSDSELSRVAVLEAAVVHETARGLGLQRRFHDLRERRARDRECLYLYATVHPDNLPSIRNLEAIGLSLRFTRPMYGGKMRHCYAKRL</sequence>
<keyword evidence="3" id="KW-1185">Reference proteome</keyword>
<dbReference type="InterPro" id="IPR000182">
    <property type="entry name" value="GNAT_dom"/>
</dbReference>
<name>A0ABV8JVT6_9BACL</name>
<feature type="domain" description="N-acetyltransferase" evidence="1">
    <location>
        <begin position="9"/>
        <end position="174"/>
    </location>
</feature>
<comment type="caution">
    <text evidence="2">The sequence shown here is derived from an EMBL/GenBank/DDBJ whole genome shotgun (WGS) entry which is preliminary data.</text>
</comment>
<proteinExistence type="predicted"/>
<evidence type="ECO:0000259" key="1">
    <source>
        <dbReference type="PROSITE" id="PS51186"/>
    </source>
</evidence>
<protein>
    <submittedName>
        <fullName evidence="2">GNAT family N-acetyltransferase</fullName>
        <ecNumber evidence="2">2.3.-.-</ecNumber>
    </submittedName>
</protein>
<gene>
    <name evidence="2" type="ORF">ACFOZ8_05160</name>
</gene>
<accession>A0ABV8JVT6</accession>
<evidence type="ECO:0000313" key="2">
    <source>
        <dbReference type="EMBL" id="MFC4099043.1"/>
    </source>
</evidence>
<dbReference type="Pfam" id="PF00583">
    <property type="entry name" value="Acetyltransf_1"/>
    <property type="match status" value="1"/>
</dbReference>
<keyword evidence="2" id="KW-0808">Transferase</keyword>
<dbReference type="Gene3D" id="3.40.630.30">
    <property type="match status" value="1"/>
</dbReference>
<dbReference type="Proteomes" id="UP001595715">
    <property type="component" value="Unassembled WGS sequence"/>
</dbReference>
<dbReference type="RefSeq" id="WP_377717734.1">
    <property type="nucleotide sequence ID" value="NZ_JBHSAM010000014.1"/>
</dbReference>
<dbReference type="PROSITE" id="PS51186">
    <property type="entry name" value="GNAT"/>
    <property type="match status" value="1"/>
</dbReference>
<dbReference type="SUPFAM" id="SSF55729">
    <property type="entry name" value="Acyl-CoA N-acyltransferases (Nat)"/>
    <property type="match status" value="1"/>
</dbReference>
<evidence type="ECO:0000313" key="3">
    <source>
        <dbReference type="Proteomes" id="UP001595715"/>
    </source>
</evidence>
<dbReference type="EMBL" id="JBHSAM010000014">
    <property type="protein sequence ID" value="MFC4099043.1"/>
    <property type="molecule type" value="Genomic_DNA"/>
</dbReference>